<dbReference type="GO" id="GO:0008379">
    <property type="term" value="F:thioredoxin peroxidase activity"/>
    <property type="evidence" value="ECO:0007669"/>
    <property type="project" value="TreeGrafter"/>
</dbReference>
<dbReference type="GO" id="GO:0045454">
    <property type="term" value="P:cell redox homeostasis"/>
    <property type="evidence" value="ECO:0007669"/>
    <property type="project" value="TreeGrafter"/>
</dbReference>
<dbReference type="KEGG" id="euz:DVS28_a4783"/>
<keyword evidence="17" id="KW-1185">Reference proteome</keyword>
<feature type="active site" description="Cysteine sulfenic acid (-SOH) intermediate; for peroxidase activity" evidence="13">
    <location>
        <position position="45"/>
    </location>
</feature>
<dbReference type="SUPFAM" id="SSF52833">
    <property type="entry name" value="Thioredoxin-like"/>
    <property type="match status" value="1"/>
</dbReference>
<evidence type="ECO:0000256" key="6">
    <source>
        <dbReference type="ARBA" id="ARBA00023002"/>
    </source>
</evidence>
<gene>
    <name evidence="16" type="ORF">DVS28_a4783</name>
</gene>
<feature type="domain" description="Thioredoxin" evidence="15">
    <location>
        <begin position="3"/>
        <end position="155"/>
    </location>
</feature>
<keyword evidence="8" id="KW-0676">Redox-active center</keyword>
<feature type="region of interest" description="Disordered" evidence="14">
    <location>
        <begin position="1"/>
        <end position="23"/>
    </location>
</feature>
<dbReference type="Gene3D" id="3.40.30.10">
    <property type="entry name" value="Glutaredoxin"/>
    <property type="match status" value="1"/>
</dbReference>
<proteinExistence type="inferred from homology"/>
<dbReference type="InterPro" id="IPR000866">
    <property type="entry name" value="AhpC/TSA"/>
</dbReference>
<keyword evidence="7" id="KW-1015">Disulfide bond</keyword>
<dbReference type="GO" id="GO:0034599">
    <property type="term" value="P:cellular response to oxidative stress"/>
    <property type="evidence" value="ECO:0007669"/>
    <property type="project" value="TreeGrafter"/>
</dbReference>
<dbReference type="InterPro" id="IPR050924">
    <property type="entry name" value="Peroxiredoxin_BCP/PrxQ"/>
</dbReference>
<dbReference type="Proteomes" id="UP000264006">
    <property type="component" value="Chromosome"/>
</dbReference>
<name>A0A346Y4P7_9ACTN</name>
<evidence type="ECO:0000256" key="11">
    <source>
        <dbReference type="ARBA" id="ARBA00041373"/>
    </source>
</evidence>
<comment type="catalytic activity">
    <reaction evidence="12">
        <text>a hydroperoxide + [thioredoxin]-dithiol = an alcohol + [thioredoxin]-disulfide + H2O</text>
        <dbReference type="Rhea" id="RHEA:62620"/>
        <dbReference type="Rhea" id="RHEA-COMP:10698"/>
        <dbReference type="Rhea" id="RHEA-COMP:10700"/>
        <dbReference type="ChEBI" id="CHEBI:15377"/>
        <dbReference type="ChEBI" id="CHEBI:29950"/>
        <dbReference type="ChEBI" id="CHEBI:30879"/>
        <dbReference type="ChEBI" id="CHEBI:35924"/>
        <dbReference type="ChEBI" id="CHEBI:50058"/>
        <dbReference type="EC" id="1.11.1.24"/>
    </reaction>
</comment>
<evidence type="ECO:0000313" key="16">
    <source>
        <dbReference type="EMBL" id="AXV09444.1"/>
    </source>
</evidence>
<evidence type="ECO:0000256" key="1">
    <source>
        <dbReference type="ARBA" id="ARBA00003330"/>
    </source>
</evidence>
<evidence type="ECO:0000256" key="7">
    <source>
        <dbReference type="ARBA" id="ARBA00023157"/>
    </source>
</evidence>
<reference evidence="16 17" key="1">
    <citation type="submission" date="2018-09" db="EMBL/GenBank/DDBJ databases">
        <title>Complete genome sequence of Euzebya sp. DY32-46 isolated from seawater of Pacific Ocean.</title>
        <authorList>
            <person name="Xu L."/>
            <person name="Wu Y.-H."/>
            <person name="Xu X.-W."/>
        </authorList>
    </citation>
    <scope>NUCLEOTIDE SEQUENCE [LARGE SCALE GENOMIC DNA]</scope>
    <source>
        <strain evidence="16 17">DY32-46</strain>
    </source>
</reference>
<organism evidence="16 17">
    <name type="scientific">Euzebya pacifica</name>
    <dbReference type="NCBI Taxonomy" id="1608957"/>
    <lineage>
        <taxon>Bacteria</taxon>
        <taxon>Bacillati</taxon>
        <taxon>Actinomycetota</taxon>
        <taxon>Nitriliruptoria</taxon>
        <taxon>Euzebyales</taxon>
    </lineage>
</organism>
<comment type="subunit">
    <text evidence="2">Monomer.</text>
</comment>
<dbReference type="NCBIfam" id="NF006960">
    <property type="entry name" value="PRK09437.1"/>
    <property type="match status" value="1"/>
</dbReference>
<evidence type="ECO:0000256" key="14">
    <source>
        <dbReference type="SAM" id="MobiDB-lite"/>
    </source>
</evidence>
<evidence type="ECO:0000256" key="8">
    <source>
        <dbReference type="ARBA" id="ARBA00023284"/>
    </source>
</evidence>
<evidence type="ECO:0000313" key="17">
    <source>
        <dbReference type="Proteomes" id="UP000264006"/>
    </source>
</evidence>
<dbReference type="FunFam" id="3.40.30.10:FF:000007">
    <property type="entry name" value="Thioredoxin-dependent thiol peroxidase"/>
    <property type="match status" value="1"/>
</dbReference>
<dbReference type="EC" id="1.11.1.24" evidence="3"/>
<evidence type="ECO:0000256" key="10">
    <source>
        <dbReference type="ARBA" id="ARBA00038489"/>
    </source>
</evidence>
<evidence type="ECO:0000256" key="2">
    <source>
        <dbReference type="ARBA" id="ARBA00011245"/>
    </source>
</evidence>
<keyword evidence="5" id="KW-0049">Antioxidant</keyword>
<dbReference type="InterPro" id="IPR024706">
    <property type="entry name" value="Peroxiredoxin_AhpC-typ"/>
</dbReference>
<evidence type="ECO:0000256" key="3">
    <source>
        <dbReference type="ARBA" id="ARBA00013017"/>
    </source>
</evidence>
<dbReference type="Pfam" id="PF00578">
    <property type="entry name" value="AhpC-TSA"/>
    <property type="match status" value="1"/>
</dbReference>
<dbReference type="AlphaFoldDB" id="A0A346Y4P7"/>
<evidence type="ECO:0000256" key="9">
    <source>
        <dbReference type="ARBA" id="ARBA00032824"/>
    </source>
</evidence>
<evidence type="ECO:0000256" key="12">
    <source>
        <dbReference type="ARBA" id="ARBA00049091"/>
    </source>
</evidence>
<evidence type="ECO:0000256" key="4">
    <source>
        <dbReference type="ARBA" id="ARBA00022559"/>
    </source>
</evidence>
<evidence type="ECO:0000256" key="13">
    <source>
        <dbReference type="PIRSR" id="PIRSR000239-1"/>
    </source>
</evidence>
<dbReference type="InterPro" id="IPR013766">
    <property type="entry name" value="Thioredoxin_domain"/>
</dbReference>
<dbReference type="OrthoDB" id="9812811at2"/>
<protein>
    <recommendedName>
        <fullName evidence="3">thioredoxin-dependent peroxiredoxin</fullName>
        <ecNumber evidence="3">1.11.1.24</ecNumber>
    </recommendedName>
    <alternativeName>
        <fullName evidence="11">Bacterioferritin comigratory protein</fullName>
    </alternativeName>
    <alternativeName>
        <fullName evidence="9">Thioredoxin peroxidase</fullName>
    </alternativeName>
</protein>
<dbReference type="PROSITE" id="PS51352">
    <property type="entry name" value="THIOREDOXIN_2"/>
    <property type="match status" value="1"/>
</dbReference>
<evidence type="ECO:0000256" key="5">
    <source>
        <dbReference type="ARBA" id="ARBA00022862"/>
    </source>
</evidence>
<evidence type="ECO:0000259" key="15">
    <source>
        <dbReference type="PROSITE" id="PS51352"/>
    </source>
</evidence>
<dbReference type="RefSeq" id="WP_114593619.1">
    <property type="nucleotide sequence ID" value="NZ_CP031165.1"/>
</dbReference>
<dbReference type="InterPro" id="IPR036249">
    <property type="entry name" value="Thioredoxin-like_sf"/>
</dbReference>
<dbReference type="PANTHER" id="PTHR42801:SF4">
    <property type="entry name" value="AHPC_TSA FAMILY PROTEIN"/>
    <property type="match status" value="1"/>
</dbReference>
<dbReference type="PANTHER" id="PTHR42801">
    <property type="entry name" value="THIOREDOXIN-DEPENDENT PEROXIDE REDUCTASE"/>
    <property type="match status" value="1"/>
</dbReference>
<dbReference type="GO" id="GO:0005737">
    <property type="term" value="C:cytoplasm"/>
    <property type="evidence" value="ECO:0007669"/>
    <property type="project" value="TreeGrafter"/>
</dbReference>
<keyword evidence="6" id="KW-0560">Oxidoreductase</keyword>
<comment type="similarity">
    <text evidence="10">Belongs to the peroxiredoxin family. BCP/PrxQ subfamily.</text>
</comment>
<sequence>MNVAAGDTAPDFELPDQDGNPVSLSSLRGQPVLLYFYPRDETPGCTIQAQHIRDSWSDFTDAGVAVLGVSPDTVDSHRSFCDNHDLPHTLLADPDHEVMEAYGAWGEKTLYGRTSIGPIRSSVLIDAEGTVVKVWKRAQAKAHAERALKAISQLL</sequence>
<keyword evidence="4 16" id="KW-0575">Peroxidase</keyword>
<accession>A0A346Y4P7</accession>
<dbReference type="CDD" id="cd03017">
    <property type="entry name" value="PRX_BCP"/>
    <property type="match status" value="1"/>
</dbReference>
<comment type="function">
    <text evidence="1">Thiol-specific peroxidase that catalyzes the reduction of hydrogen peroxide and organic hydroperoxides to water and alcohols, respectively. Plays a role in cell protection against oxidative stress by detoxifying peroxides and as sensor of hydrogen peroxide-mediated signaling events.</text>
</comment>
<dbReference type="PIRSF" id="PIRSF000239">
    <property type="entry name" value="AHPC"/>
    <property type="match status" value="1"/>
</dbReference>
<dbReference type="EMBL" id="CP031165">
    <property type="protein sequence ID" value="AXV09444.1"/>
    <property type="molecule type" value="Genomic_DNA"/>
</dbReference>